<dbReference type="InterPro" id="IPR036621">
    <property type="entry name" value="Anticodon-bd_dom_sf"/>
</dbReference>
<evidence type="ECO:0000256" key="2">
    <source>
        <dbReference type="ARBA" id="ARBA00008226"/>
    </source>
</evidence>
<dbReference type="NCBIfam" id="TIGR00442">
    <property type="entry name" value="hisS"/>
    <property type="match status" value="1"/>
</dbReference>
<dbReference type="FunCoup" id="F7PVX6">
    <property type="interactions" value="417"/>
</dbReference>
<dbReference type="InterPro" id="IPR045864">
    <property type="entry name" value="aa-tRNA-synth_II/BPL/LPL"/>
</dbReference>
<evidence type="ECO:0000259" key="13">
    <source>
        <dbReference type="PROSITE" id="PS50862"/>
    </source>
</evidence>
<dbReference type="InterPro" id="IPR015807">
    <property type="entry name" value="His-tRNA-ligase"/>
</dbReference>
<evidence type="ECO:0000256" key="9">
    <source>
        <dbReference type="ARBA" id="ARBA00023146"/>
    </source>
</evidence>
<dbReference type="InterPro" id="IPR033656">
    <property type="entry name" value="HisRS_anticodon"/>
</dbReference>
<dbReference type="InterPro" id="IPR006195">
    <property type="entry name" value="aa-tRNA-synth_II"/>
</dbReference>
<dbReference type="EC" id="6.1.1.21" evidence="11"/>
<dbReference type="CDD" id="cd00773">
    <property type="entry name" value="HisRS-like_core"/>
    <property type="match status" value="1"/>
</dbReference>
<feature type="binding site" evidence="12">
    <location>
        <begin position="262"/>
        <end position="263"/>
    </location>
    <ligand>
        <name>L-histidine</name>
        <dbReference type="ChEBI" id="CHEBI:57595"/>
    </ligand>
</feature>
<keyword evidence="9 11" id="KW-0030">Aminoacyl-tRNA synthetase</keyword>
<evidence type="ECO:0000256" key="5">
    <source>
        <dbReference type="ARBA" id="ARBA00022598"/>
    </source>
</evidence>
<proteinExistence type="inferred from homology"/>
<sequence>MNYQAPRGTYDILPSDITKWHYLEAIINDVTNQFNYKEIRTPIFESSDLFTRSVGETTDIVSKEMYNFEDKKGRNMTLRPEGTAGVVRAYVQNKLYADANTLSKLYYVGPMFRYERAQKGRQRQFTQFGVEAIGSLNPAVDAEVIALAVEIIKRLGLKEIKVAINSLGDTDSRVQFREALINHFKGEIDSFCSDCQKRIESNPLRILDCKKDRSHPLMVSAPKTIDFLNEESKQFFDTVINYLDALNIDYIVDTNLVRGLDYYNHTVFEVMSNVKGFGAQTTLVGGGRYNGLVQDIGGPDQPGIGFAFGMERLILAMEAEDVEIQNNDDIDIYVVALGDVAHDYAFTLQHKLRENGIKVEKDYFSRKIKSQFKQADKLNATYTVVIGDDEIKNDQFTIKNMKTGNQKEISSNGIINYIKSNL</sequence>
<dbReference type="CDD" id="cd00859">
    <property type="entry name" value="HisRS_anticodon"/>
    <property type="match status" value="1"/>
</dbReference>
<dbReference type="PIRSF" id="PIRSF001549">
    <property type="entry name" value="His-tRNA_synth"/>
    <property type="match status" value="1"/>
</dbReference>
<comment type="similarity">
    <text evidence="2 11">Belongs to the class-II aminoacyl-tRNA synthetase family.</text>
</comment>
<dbReference type="AlphaFoldDB" id="F7PVX6"/>
<feature type="binding site" evidence="12">
    <location>
        <position position="131"/>
    </location>
    <ligand>
        <name>L-histidine</name>
        <dbReference type="ChEBI" id="CHEBI:57595"/>
    </ligand>
</feature>
<dbReference type="STRING" id="1033810.HLPCO_001040"/>
<dbReference type="SUPFAM" id="SSF55681">
    <property type="entry name" value="Class II aaRS and biotin synthetases"/>
    <property type="match status" value="1"/>
</dbReference>
<evidence type="ECO:0000256" key="8">
    <source>
        <dbReference type="ARBA" id="ARBA00022917"/>
    </source>
</evidence>
<evidence type="ECO:0000256" key="4">
    <source>
        <dbReference type="ARBA" id="ARBA00022490"/>
    </source>
</evidence>
<evidence type="ECO:0000256" key="7">
    <source>
        <dbReference type="ARBA" id="ARBA00022840"/>
    </source>
</evidence>
<keyword evidence="8 11" id="KW-0648">Protein biosynthesis</keyword>
<dbReference type="RefSeq" id="WP_008825890.1">
    <property type="nucleotide sequence ID" value="NZ_AFNU02000003.1"/>
</dbReference>
<dbReference type="PANTHER" id="PTHR43707">
    <property type="entry name" value="HISTIDYL-TRNA SYNTHETASE"/>
    <property type="match status" value="1"/>
</dbReference>
<accession>F7PVX6</accession>
<reference evidence="14 15" key="1">
    <citation type="journal article" date="2011" name="J. Bacteriol.">
        <title>Genome sequence of Haloplasma contractile, an unusual contractile bacterium from a deep-sea anoxic brine lake.</title>
        <authorList>
            <person name="Antunes A."/>
            <person name="Alam I."/>
            <person name="El Dorry H."/>
            <person name="Siam R."/>
            <person name="Robertson A."/>
            <person name="Bajic V.B."/>
            <person name="Stingl U."/>
        </authorList>
    </citation>
    <scope>NUCLEOTIDE SEQUENCE [LARGE SCALE GENOMIC DNA]</scope>
    <source>
        <strain evidence="14 15">SSD-17B</strain>
    </source>
</reference>
<dbReference type="InterPro" id="IPR004154">
    <property type="entry name" value="Anticodon-bd"/>
</dbReference>
<dbReference type="Pfam" id="PF03129">
    <property type="entry name" value="HGTP_anticodon"/>
    <property type="match status" value="1"/>
</dbReference>
<protein>
    <recommendedName>
        <fullName evidence="11">Histidine--tRNA ligase</fullName>
        <ecNumber evidence="11">6.1.1.21</ecNumber>
    </recommendedName>
    <alternativeName>
        <fullName evidence="11">Histidyl-tRNA synthetase</fullName>
        <shortName evidence="11">HisRS</shortName>
    </alternativeName>
</protein>
<feature type="domain" description="Aminoacyl-transfer RNA synthetases class-II family profile" evidence="13">
    <location>
        <begin position="1"/>
        <end position="320"/>
    </location>
</feature>
<dbReference type="Proteomes" id="UP000005707">
    <property type="component" value="Unassembled WGS sequence"/>
</dbReference>
<dbReference type="PANTHER" id="PTHR43707:SF1">
    <property type="entry name" value="HISTIDINE--TRNA LIGASE, MITOCHONDRIAL-RELATED"/>
    <property type="match status" value="1"/>
</dbReference>
<organism evidence="14 15">
    <name type="scientific">Haloplasma contractile SSD-17B</name>
    <dbReference type="NCBI Taxonomy" id="1033810"/>
    <lineage>
        <taxon>Bacteria</taxon>
        <taxon>Bacillati</taxon>
        <taxon>Mycoplasmatota</taxon>
        <taxon>Mollicutes</taxon>
        <taxon>Haloplasmatales</taxon>
        <taxon>Haloplasmataceae</taxon>
        <taxon>Haloplasma</taxon>
    </lineage>
</organism>
<evidence type="ECO:0000256" key="10">
    <source>
        <dbReference type="ARBA" id="ARBA00047639"/>
    </source>
</evidence>
<keyword evidence="5 11" id="KW-0436">Ligase</keyword>
<feature type="binding site" evidence="12">
    <location>
        <position position="258"/>
    </location>
    <ligand>
        <name>L-histidine</name>
        <dbReference type="ChEBI" id="CHEBI:57595"/>
    </ligand>
</feature>
<feature type="binding site" evidence="12">
    <location>
        <position position="113"/>
    </location>
    <ligand>
        <name>L-histidine</name>
        <dbReference type="ChEBI" id="CHEBI:57595"/>
    </ligand>
</feature>
<keyword evidence="6 11" id="KW-0547">Nucleotide-binding</keyword>
<keyword evidence="15" id="KW-1185">Reference proteome</keyword>
<keyword evidence="4 11" id="KW-0963">Cytoplasm</keyword>
<feature type="binding site" evidence="12">
    <location>
        <begin position="81"/>
        <end position="83"/>
    </location>
    <ligand>
        <name>L-histidine</name>
        <dbReference type="ChEBI" id="CHEBI:57595"/>
    </ligand>
</feature>
<dbReference type="Gene3D" id="3.30.930.10">
    <property type="entry name" value="Bira Bifunctional Protein, Domain 2"/>
    <property type="match status" value="1"/>
</dbReference>
<keyword evidence="7 11" id="KW-0067">ATP-binding</keyword>
<evidence type="ECO:0000256" key="3">
    <source>
        <dbReference type="ARBA" id="ARBA00011738"/>
    </source>
</evidence>
<dbReference type="InterPro" id="IPR041715">
    <property type="entry name" value="HisRS-like_core"/>
</dbReference>
<dbReference type="HAMAP" id="MF_00127">
    <property type="entry name" value="His_tRNA_synth"/>
    <property type="match status" value="1"/>
</dbReference>
<dbReference type="Pfam" id="PF13393">
    <property type="entry name" value="tRNA-synt_His"/>
    <property type="match status" value="2"/>
</dbReference>
<feature type="binding site" evidence="12">
    <location>
        <position position="127"/>
    </location>
    <ligand>
        <name>L-histidine</name>
        <dbReference type="ChEBI" id="CHEBI:57595"/>
    </ligand>
</feature>
<evidence type="ECO:0000313" key="15">
    <source>
        <dbReference type="Proteomes" id="UP000005707"/>
    </source>
</evidence>
<dbReference type="InterPro" id="IPR004516">
    <property type="entry name" value="HisRS/HisZ"/>
</dbReference>
<dbReference type="PROSITE" id="PS50862">
    <property type="entry name" value="AA_TRNA_LIGASE_II"/>
    <property type="match status" value="1"/>
</dbReference>
<evidence type="ECO:0000256" key="12">
    <source>
        <dbReference type="PIRSR" id="PIRSR001549-1"/>
    </source>
</evidence>
<evidence type="ECO:0000256" key="1">
    <source>
        <dbReference type="ARBA" id="ARBA00004496"/>
    </source>
</evidence>
<comment type="subcellular location">
    <subcellularLocation>
        <location evidence="1 11">Cytoplasm</location>
    </subcellularLocation>
</comment>
<dbReference type="GO" id="GO:0005524">
    <property type="term" value="F:ATP binding"/>
    <property type="evidence" value="ECO:0007669"/>
    <property type="project" value="UniProtKB-UniRule"/>
</dbReference>
<dbReference type="EMBL" id="AFNU02000003">
    <property type="protein sequence ID" value="ERJ12700.1"/>
    <property type="molecule type" value="Genomic_DNA"/>
</dbReference>
<reference evidence="14 15" key="2">
    <citation type="journal article" date="2013" name="PLoS ONE">
        <title>INDIGO - INtegrated Data Warehouse of MIcrobial GenOmes with Examples from the Red Sea Extremophiles.</title>
        <authorList>
            <person name="Alam I."/>
            <person name="Antunes A."/>
            <person name="Kamau A.A."/>
            <person name="Ba Alawi W."/>
            <person name="Kalkatawi M."/>
            <person name="Stingl U."/>
            <person name="Bajic V.B."/>
        </authorList>
    </citation>
    <scope>NUCLEOTIDE SEQUENCE [LARGE SCALE GENOMIC DNA]</scope>
    <source>
        <strain evidence="14 15">SSD-17B</strain>
    </source>
</reference>
<dbReference type="FunFam" id="3.30.930.10:FF:000005">
    <property type="entry name" value="Histidine--tRNA ligase"/>
    <property type="match status" value="1"/>
</dbReference>
<name>F7PVX6_9MOLU</name>
<evidence type="ECO:0000256" key="6">
    <source>
        <dbReference type="ARBA" id="ARBA00022741"/>
    </source>
</evidence>
<dbReference type="InParanoid" id="F7PVX6"/>
<dbReference type="GO" id="GO:0005737">
    <property type="term" value="C:cytoplasm"/>
    <property type="evidence" value="ECO:0007669"/>
    <property type="project" value="UniProtKB-SubCell"/>
</dbReference>
<dbReference type="eggNOG" id="COG0124">
    <property type="taxonomic scope" value="Bacteria"/>
</dbReference>
<evidence type="ECO:0000313" key="14">
    <source>
        <dbReference type="EMBL" id="ERJ12700.1"/>
    </source>
</evidence>
<dbReference type="Gene3D" id="3.40.50.800">
    <property type="entry name" value="Anticodon-binding domain"/>
    <property type="match status" value="1"/>
</dbReference>
<comment type="catalytic activity">
    <reaction evidence="10 11">
        <text>tRNA(His) + L-histidine + ATP = L-histidyl-tRNA(His) + AMP + diphosphate + H(+)</text>
        <dbReference type="Rhea" id="RHEA:17313"/>
        <dbReference type="Rhea" id="RHEA-COMP:9665"/>
        <dbReference type="Rhea" id="RHEA-COMP:9689"/>
        <dbReference type="ChEBI" id="CHEBI:15378"/>
        <dbReference type="ChEBI" id="CHEBI:30616"/>
        <dbReference type="ChEBI" id="CHEBI:33019"/>
        <dbReference type="ChEBI" id="CHEBI:57595"/>
        <dbReference type="ChEBI" id="CHEBI:78442"/>
        <dbReference type="ChEBI" id="CHEBI:78527"/>
        <dbReference type="ChEBI" id="CHEBI:456215"/>
        <dbReference type="EC" id="6.1.1.21"/>
    </reaction>
</comment>
<dbReference type="OrthoDB" id="9800814at2"/>
<evidence type="ECO:0000256" key="11">
    <source>
        <dbReference type="HAMAP-Rule" id="MF_00127"/>
    </source>
</evidence>
<comment type="caution">
    <text evidence="14">The sequence shown here is derived from an EMBL/GenBank/DDBJ whole genome shotgun (WGS) entry which is preliminary data.</text>
</comment>
<dbReference type="GO" id="GO:0006427">
    <property type="term" value="P:histidyl-tRNA aminoacylation"/>
    <property type="evidence" value="ECO:0007669"/>
    <property type="project" value="UniProtKB-UniRule"/>
</dbReference>
<dbReference type="SUPFAM" id="SSF52954">
    <property type="entry name" value="Class II aaRS ABD-related"/>
    <property type="match status" value="1"/>
</dbReference>
<dbReference type="GO" id="GO:0004821">
    <property type="term" value="F:histidine-tRNA ligase activity"/>
    <property type="evidence" value="ECO:0007669"/>
    <property type="project" value="UniProtKB-UniRule"/>
</dbReference>
<gene>
    <name evidence="11 14" type="primary">hisS</name>
    <name evidence="14" type="ORF">HLPCO_001040</name>
</gene>
<comment type="subunit">
    <text evidence="3 11">Homodimer.</text>
</comment>